<evidence type="ECO:0000313" key="2">
    <source>
        <dbReference type="Proteomes" id="UP000278152"/>
    </source>
</evidence>
<protein>
    <submittedName>
        <fullName evidence="1">Uncharacterized protein</fullName>
    </submittedName>
</protein>
<dbReference type="KEGG" id="mvz:myaer102_12260"/>
<dbReference type="AlphaFoldDB" id="A0A3G9JLF7"/>
<accession>A0A3G9JLF7</accession>
<reference evidence="1 2" key="1">
    <citation type="submission" date="2018-11" db="EMBL/GenBank/DDBJ databases">
        <title>Complete genome sequence of Microcystis aeruginosa NIES-102.</title>
        <authorList>
            <person name="Yamaguchi H."/>
            <person name="Suzuki S."/>
            <person name="Kawachi M."/>
        </authorList>
    </citation>
    <scope>NUCLEOTIDE SEQUENCE [LARGE SCALE GENOMIC DNA]</scope>
    <source>
        <strain evidence="1 2">NIES-102</strain>
    </source>
</reference>
<dbReference type="EMBL" id="AP019314">
    <property type="protein sequence ID" value="BBH38721.1"/>
    <property type="molecule type" value="Genomic_DNA"/>
</dbReference>
<gene>
    <name evidence="1" type="ORF">myaer102_12260</name>
</gene>
<dbReference type="Gene3D" id="2.60.270.50">
    <property type="match status" value="1"/>
</dbReference>
<name>A0A3G9JLF7_MICVR</name>
<sequence length="155" mass="16642">MLGEAEKLSTKSEEASIGDFSCYVTIINRTNTTLTLTSQQNDCGSYNPAVLPPQISAQGGQVFFALKGGLAGGTEGTVTYSVLGKGKLITFSYSCPPVSDNNISVPFNQSSFTVNYYGTNQTINWNPDGSNWGPANNFPTRGHPLFVLFVVNELQ</sequence>
<organism evidence="1 2">
    <name type="scientific">Microcystis viridis NIES-102</name>
    <dbReference type="NCBI Taxonomy" id="213615"/>
    <lineage>
        <taxon>Bacteria</taxon>
        <taxon>Bacillati</taxon>
        <taxon>Cyanobacteriota</taxon>
        <taxon>Cyanophyceae</taxon>
        <taxon>Oscillatoriophycideae</taxon>
        <taxon>Chroococcales</taxon>
        <taxon>Microcystaceae</taxon>
        <taxon>Microcystis</taxon>
    </lineage>
</organism>
<proteinExistence type="predicted"/>
<dbReference type="Proteomes" id="UP000278152">
    <property type="component" value="Chromosome"/>
</dbReference>
<evidence type="ECO:0000313" key="1">
    <source>
        <dbReference type="EMBL" id="BBH38721.1"/>
    </source>
</evidence>